<evidence type="ECO:0000256" key="3">
    <source>
        <dbReference type="ARBA" id="ARBA00022833"/>
    </source>
</evidence>
<dbReference type="Gene3D" id="3.30.40.100">
    <property type="match status" value="1"/>
</dbReference>
<dbReference type="PANTHER" id="PTHR46524">
    <property type="entry name" value="CW-TYPE ZINC FINGER"/>
    <property type="match status" value="1"/>
</dbReference>
<evidence type="ECO:0000256" key="1">
    <source>
        <dbReference type="ARBA" id="ARBA00022723"/>
    </source>
</evidence>
<evidence type="ECO:0000313" key="7">
    <source>
        <dbReference type="Proteomes" id="UP001187192"/>
    </source>
</evidence>
<feature type="compositionally biased region" description="Basic and acidic residues" evidence="4">
    <location>
        <begin position="1332"/>
        <end position="1343"/>
    </location>
</feature>
<feature type="compositionally biased region" description="Basic and acidic residues" evidence="4">
    <location>
        <begin position="660"/>
        <end position="672"/>
    </location>
</feature>
<keyword evidence="7" id="KW-1185">Reference proteome</keyword>
<feature type="compositionally biased region" description="Polar residues" evidence="4">
    <location>
        <begin position="829"/>
        <end position="848"/>
    </location>
</feature>
<feature type="region of interest" description="Disordered" evidence="4">
    <location>
        <begin position="15"/>
        <end position="72"/>
    </location>
</feature>
<feature type="compositionally biased region" description="Basic and acidic residues" evidence="4">
    <location>
        <begin position="602"/>
        <end position="611"/>
    </location>
</feature>
<feature type="region of interest" description="Disordered" evidence="4">
    <location>
        <begin position="1519"/>
        <end position="1557"/>
    </location>
</feature>
<feature type="domain" description="CW-type" evidence="5">
    <location>
        <begin position="762"/>
        <end position="815"/>
    </location>
</feature>
<dbReference type="Pfam" id="PF24756">
    <property type="entry name" value="THD_CWZF3-5-7"/>
    <property type="match status" value="1"/>
</dbReference>
<feature type="compositionally biased region" description="Low complexity" evidence="4">
    <location>
        <begin position="1152"/>
        <end position="1167"/>
    </location>
</feature>
<dbReference type="PANTHER" id="PTHR46524:SF7">
    <property type="entry name" value="CW-TYPE ZINC FINGER"/>
    <property type="match status" value="1"/>
</dbReference>
<keyword evidence="2" id="KW-0863">Zinc-finger</keyword>
<gene>
    <name evidence="6" type="ORF">TIFTF001_007341</name>
</gene>
<comment type="caution">
    <text evidence="6">The sequence shown here is derived from an EMBL/GenBank/DDBJ whole genome shotgun (WGS) entry which is preliminary data.</text>
</comment>
<name>A0AA87ZJA6_FICCA</name>
<feature type="compositionally biased region" description="Basic and acidic residues" evidence="4">
    <location>
        <begin position="1352"/>
        <end position="1396"/>
    </location>
</feature>
<feature type="region of interest" description="Disordered" evidence="4">
    <location>
        <begin position="829"/>
        <end position="1203"/>
    </location>
</feature>
<protein>
    <recommendedName>
        <fullName evidence="5">CW-type domain-containing protein</fullName>
    </recommendedName>
</protein>
<accession>A0AA87ZJA6</accession>
<dbReference type="Proteomes" id="UP001187192">
    <property type="component" value="Unassembled WGS sequence"/>
</dbReference>
<feature type="compositionally biased region" description="Polar residues" evidence="4">
    <location>
        <begin position="871"/>
        <end position="921"/>
    </location>
</feature>
<feature type="compositionally biased region" description="Basic and acidic residues" evidence="4">
    <location>
        <begin position="954"/>
        <end position="977"/>
    </location>
</feature>
<feature type="compositionally biased region" description="Low complexity" evidence="4">
    <location>
        <begin position="993"/>
        <end position="1004"/>
    </location>
</feature>
<feature type="region of interest" description="Disordered" evidence="4">
    <location>
        <begin position="697"/>
        <end position="753"/>
    </location>
</feature>
<feature type="compositionally biased region" description="Polar residues" evidence="4">
    <location>
        <begin position="1279"/>
        <end position="1293"/>
    </location>
</feature>
<organism evidence="6 7">
    <name type="scientific">Ficus carica</name>
    <name type="common">Common fig</name>
    <dbReference type="NCBI Taxonomy" id="3494"/>
    <lineage>
        <taxon>Eukaryota</taxon>
        <taxon>Viridiplantae</taxon>
        <taxon>Streptophyta</taxon>
        <taxon>Embryophyta</taxon>
        <taxon>Tracheophyta</taxon>
        <taxon>Spermatophyta</taxon>
        <taxon>Magnoliopsida</taxon>
        <taxon>eudicotyledons</taxon>
        <taxon>Gunneridae</taxon>
        <taxon>Pentapetalae</taxon>
        <taxon>rosids</taxon>
        <taxon>fabids</taxon>
        <taxon>Rosales</taxon>
        <taxon>Moraceae</taxon>
        <taxon>Ficeae</taxon>
        <taxon>Ficus</taxon>
    </lineage>
</organism>
<feature type="compositionally biased region" description="Basic and acidic residues" evidence="4">
    <location>
        <begin position="552"/>
        <end position="568"/>
    </location>
</feature>
<reference evidence="6" key="1">
    <citation type="submission" date="2023-07" db="EMBL/GenBank/DDBJ databases">
        <title>draft genome sequence of fig (Ficus carica).</title>
        <authorList>
            <person name="Takahashi T."/>
            <person name="Nishimura K."/>
        </authorList>
    </citation>
    <scope>NUCLEOTIDE SEQUENCE</scope>
</reference>
<feature type="region of interest" description="Disordered" evidence="4">
    <location>
        <begin position="324"/>
        <end position="354"/>
    </location>
</feature>
<feature type="compositionally biased region" description="Basic and acidic residues" evidence="4">
    <location>
        <begin position="1006"/>
        <end position="1029"/>
    </location>
</feature>
<feature type="compositionally biased region" description="Polar residues" evidence="4">
    <location>
        <begin position="1524"/>
        <end position="1533"/>
    </location>
</feature>
<feature type="compositionally biased region" description="Gly residues" evidence="4">
    <location>
        <begin position="52"/>
        <end position="65"/>
    </location>
</feature>
<dbReference type="GO" id="GO:0008270">
    <property type="term" value="F:zinc ion binding"/>
    <property type="evidence" value="ECO:0007669"/>
    <property type="project" value="UniProtKB-KW"/>
</dbReference>
<feature type="compositionally biased region" description="Basic and acidic residues" evidence="4">
    <location>
        <begin position="1066"/>
        <end position="1075"/>
    </location>
</feature>
<dbReference type="PROSITE" id="PS51050">
    <property type="entry name" value="ZF_CW"/>
    <property type="match status" value="1"/>
</dbReference>
<feature type="region of interest" description="Disordered" evidence="4">
    <location>
        <begin position="201"/>
        <end position="254"/>
    </location>
</feature>
<feature type="compositionally biased region" description="Basic and acidic residues" evidence="4">
    <location>
        <begin position="1082"/>
        <end position="1093"/>
    </location>
</feature>
<feature type="compositionally biased region" description="Basic and acidic residues" evidence="4">
    <location>
        <begin position="1418"/>
        <end position="1430"/>
    </location>
</feature>
<feature type="region of interest" description="Disordered" evidence="4">
    <location>
        <begin position="1216"/>
        <end position="1502"/>
    </location>
</feature>
<feature type="compositionally biased region" description="Basic and acidic residues" evidence="4">
    <location>
        <begin position="40"/>
        <end position="50"/>
    </location>
</feature>
<dbReference type="EMBL" id="BTGU01000007">
    <property type="protein sequence ID" value="GMN38084.1"/>
    <property type="molecule type" value="Genomic_DNA"/>
</dbReference>
<evidence type="ECO:0000256" key="4">
    <source>
        <dbReference type="SAM" id="MobiDB-lite"/>
    </source>
</evidence>
<feature type="compositionally biased region" description="Basic and acidic residues" evidence="4">
    <location>
        <begin position="925"/>
        <end position="939"/>
    </location>
</feature>
<feature type="compositionally biased region" description="Basic and acidic residues" evidence="4">
    <location>
        <begin position="1443"/>
        <end position="1458"/>
    </location>
</feature>
<dbReference type="Pfam" id="PF07496">
    <property type="entry name" value="zf-CW"/>
    <property type="match status" value="1"/>
</dbReference>
<sequence>MGGWGAGWGLGALGGGLEGGCRRPGSGGRTRQAGGPGVRGGEREGKREKITGVGGGSPASVGGDGKVASAGEDLGWEESYEVSSSRDARPELGLGFSGRRSEMDDTELEEGEACFHHHNNDDDFDASTDPDVALSYIRAEFVSSAVGVLVRLLSFAFELWGADEKLQDVLGHFQKDFEGGVSAENLGAKFGGYGSFLPTHQRSPVWSQRTPPKVQSHSASRSPNNFHLEGGHCNSVVSSTAPPSGGRGPASTSSISLPAVKASSVNESGKQEVSMPAARVEEIAPRLDFKNKKLSSASDQKTLKVRIKVGSDNLSTRKNAAIYSGLGLDDSPSSSLDDSPSESEGISHERQDAPFESPTSILQIMTSFPVQGGLLLSPLHDDFIHLKEKEKLPKEVRYAPIPRGGMETSGLINGSDTMKSDGKMLGEKNLKLVEKTDLSAESKSGSDKDARLRDFSRKEPDLDALTCEELVSNTLKLPILSNSYSTAGDMKKSRDVNKSVFKDKVLFNQEEEELMESAFTQEDGWVEKRKNSSTGKGLVEGKESSIDISVHPSKEGQQKGEKIYDTIKSDSNVTKAKKAFNTESMDPSKQKAKKKVLANEQENTRLSHGKDNPLPWEKKKLKGSHVSASGEVPKESSRVSSSIRNSKKKTSMDISMSNTDPEHGKSRKDLGKSADRYKDFFGELDVEDNPMDLLEIPSEEKQRESDVRAKSISVINGAPKERPSGRKVEKPSASEAVPLTASSPRPGNGLLSDAAPPAAAPVLIEENWVQCDKCQTWRLLPLGTNPDHLPEKWLCSMLNWLPGMNRCSFTEEETTKALITLYQPAAPESQTNLHTNPSGIFSGATLTSFRHHPDQNPRNFSGKKKHGVKVMSNSTNKDSPSRLSNSTKRSTQASAKSRSLNDVHNSPLVNEPDFQQLSKSIDGTVENKQKYKEKNKLVEPHALGGDTKNSMMKSRRDSDQDSSRASKKIKTEVKNVTDEDWTSDHSGAIGKVGPSSSSGFPTSSAGKDRAKFSDRSFSKDLKFDSKDKLQVSSLKAKVKDEVSLDNGSLDRGNNETRDTVKKRKTKDYPSTERHLPNSMPFVKEEISDNDYRKEKKPRVSRSEGKESSASKGSSRADKKRSHSKNQLHARDLGITKQNDLDGMESSKRDLGSVQASLAATSSSSKVSGSHKTKSSFQEVKGSPVESVSSSPMRIANPDKFTSANRDVLTKDEFQHLGNFAIRSPKRSSDGEDLGQSDNVAHHGYLESSALDFQEKDFNHMSSGKTRRQAAPSPDIANHHSMNGALNNSGQDTRYPSKVLASDHFVDEEKQNGCNYHANGSRPRKSSKGSSSRLDKSRSFKSDSDAVQIKSSDVGELHDHSPSDDLKPKDGKQKLHEKLGVKSEEIEEKVSSRKDGTGKMLSENYKRESQLNVGGPDGIDQKVDATCRKDAMLTPKQNILPESNDEKSSKRLVSDKTDQVEAVSSGERSVHLPPSRGSQGDTLIRRSQPGTGSHKGNGSETLQVDASEGDNALKVQKHIRKADNQNRSQQISSRHPTKNGHRARDVEVPSPLRKDLPSHAATNALKEAKDLKHMADRLKGSGSNHERTGLYFQAALKFLHGASLLESGCSESSNHSDSVRSRQTYSETAKLCGFCAHEYEKAKDMAAAALAYKCMEVAYMRVIYSSHASASRDRHELQTALQVVPLGESPSSSASDVDNLNNHTTADKVALSKGVSSPQIATNHVIAARNRPNFTRLLGFAQDVNFAMEASRKSQIAFAAANVNMAEAKHGEGISSIKRALDFNFQDVDGLLRLVRLAMEAISR</sequence>
<dbReference type="InterPro" id="IPR056406">
    <property type="entry name" value="THD_CWZF3/5/7"/>
</dbReference>
<feature type="compositionally biased region" description="Basic residues" evidence="4">
    <location>
        <begin position="1117"/>
        <end position="1127"/>
    </location>
</feature>
<keyword evidence="1" id="KW-0479">Metal-binding</keyword>
<evidence type="ECO:0000256" key="2">
    <source>
        <dbReference type="ARBA" id="ARBA00022771"/>
    </source>
</evidence>
<keyword evidence="3" id="KW-0862">Zinc</keyword>
<dbReference type="InterPro" id="IPR055300">
    <property type="entry name" value="CWZF3/5/7"/>
</dbReference>
<feature type="compositionally biased region" description="Basic and acidic residues" evidence="4">
    <location>
        <begin position="698"/>
        <end position="709"/>
    </location>
</feature>
<feature type="compositionally biased region" description="Polar residues" evidence="4">
    <location>
        <begin position="1487"/>
        <end position="1502"/>
    </location>
</feature>
<feature type="compositionally biased region" description="Polar residues" evidence="4">
    <location>
        <begin position="201"/>
        <end position="225"/>
    </location>
</feature>
<feature type="region of interest" description="Disordered" evidence="4">
    <location>
        <begin position="526"/>
        <end position="672"/>
    </location>
</feature>
<evidence type="ECO:0000259" key="5">
    <source>
        <dbReference type="PROSITE" id="PS51050"/>
    </source>
</evidence>
<feature type="compositionally biased region" description="Low complexity" evidence="4">
    <location>
        <begin position="324"/>
        <end position="344"/>
    </location>
</feature>
<dbReference type="InterPro" id="IPR011124">
    <property type="entry name" value="Znf_CW"/>
</dbReference>
<evidence type="ECO:0000313" key="6">
    <source>
        <dbReference type="EMBL" id="GMN38084.1"/>
    </source>
</evidence>
<feature type="compositionally biased region" description="Basic and acidic residues" evidence="4">
    <location>
        <begin position="719"/>
        <end position="732"/>
    </location>
</feature>
<feature type="compositionally biased region" description="Basic and acidic residues" evidence="4">
    <location>
        <begin position="1541"/>
        <end position="1556"/>
    </location>
</feature>
<proteinExistence type="predicted"/>